<proteinExistence type="predicted"/>
<name>A0A9W4GPR2_9ACTN</name>
<sequence length="329" mass="36491">MLFPELAAYRGTTTRLHPRPGSPQTSASSVGGPMLWPADEPWPVCGEAHGRGRGRRPVDIHRYRRVLATAWARNQVAGPTEEERELLNELHREHRIPGSSETDPLPMIGLAQLYRRDVPDLPNGPDGCDLLQVFWCPFNAHGPGGYGLELRLCWRRSAEVGEVLTPQPQPVVVGSDGFVPEPCVLHPEQVVTYPFAGLLPEDLCARIDAWDEAQEEAGPSTDGNAAEPIGYQYDLSIPPGWRVGGFASWHATDPYPMDCQTCRTPMRLLLTIDSSEWDGGSGSWKPREDQDLPTHRCATPTEVTVGRFDELNLFACPTDPSHPHRWSIQ</sequence>
<accession>A0A9W4GPR2</accession>
<reference evidence="2" key="1">
    <citation type="submission" date="2021-05" db="EMBL/GenBank/DDBJ databases">
        <authorList>
            <person name="Arsene-Ploetze F."/>
        </authorList>
    </citation>
    <scope>NUCLEOTIDE SEQUENCE</scope>
    <source>
        <strain evidence="2">DSM 42138</strain>
    </source>
</reference>
<dbReference type="AlphaFoldDB" id="A0A9W4GPR2"/>
<evidence type="ECO:0000313" key="3">
    <source>
        <dbReference type="Proteomes" id="UP001152519"/>
    </source>
</evidence>
<dbReference type="Gene3D" id="2.30.320.10">
    <property type="entry name" value="YwqG-like"/>
    <property type="match status" value="1"/>
</dbReference>
<evidence type="ECO:0000256" key="1">
    <source>
        <dbReference type="SAM" id="MobiDB-lite"/>
    </source>
</evidence>
<evidence type="ECO:0000313" key="2">
    <source>
        <dbReference type="EMBL" id="CAG6391844.1"/>
    </source>
</evidence>
<gene>
    <name evidence="2" type="ORF">SCOCK_140042</name>
</gene>
<comment type="caution">
    <text evidence="2">The sequence shown here is derived from an EMBL/GenBank/DDBJ whole genome shotgun (WGS) entry which is preliminary data.</text>
</comment>
<keyword evidence="3" id="KW-1185">Reference proteome</keyword>
<feature type="region of interest" description="Disordered" evidence="1">
    <location>
        <begin position="10"/>
        <end position="33"/>
    </location>
</feature>
<dbReference type="Proteomes" id="UP001152519">
    <property type="component" value="Unassembled WGS sequence"/>
</dbReference>
<protein>
    <recommendedName>
        <fullName evidence="4">DUF1963 domain-containing protein</fullName>
    </recommendedName>
</protein>
<evidence type="ECO:0008006" key="4">
    <source>
        <dbReference type="Google" id="ProtNLM"/>
    </source>
</evidence>
<organism evidence="2 3">
    <name type="scientific">Actinacidiphila cocklensis</name>
    <dbReference type="NCBI Taxonomy" id="887465"/>
    <lineage>
        <taxon>Bacteria</taxon>
        <taxon>Bacillati</taxon>
        <taxon>Actinomycetota</taxon>
        <taxon>Actinomycetes</taxon>
        <taxon>Kitasatosporales</taxon>
        <taxon>Streptomycetaceae</taxon>
        <taxon>Actinacidiphila</taxon>
    </lineage>
</organism>
<dbReference type="EMBL" id="CAJSLV010000042">
    <property type="protein sequence ID" value="CAG6391844.1"/>
    <property type="molecule type" value="Genomic_DNA"/>
</dbReference>